<dbReference type="Gene3D" id="3.30.9.10">
    <property type="entry name" value="D-Amino Acid Oxidase, subunit A, domain 2"/>
    <property type="match status" value="1"/>
</dbReference>
<dbReference type="PANTHER" id="PTHR13847">
    <property type="entry name" value="SARCOSINE DEHYDROGENASE-RELATED"/>
    <property type="match status" value="1"/>
</dbReference>
<reference evidence="2 3" key="2">
    <citation type="submission" date="2019-09" db="EMBL/GenBank/DDBJ databases">
        <authorList>
            <person name="Jin C."/>
        </authorList>
    </citation>
    <scope>NUCLEOTIDE SEQUENCE [LARGE SCALE GENOMIC DNA]</scope>
    <source>
        <strain evidence="2 3">BN140078</strain>
    </source>
</reference>
<name>A0A5B2W4W8_9BACT</name>
<evidence type="ECO:0000313" key="3">
    <source>
        <dbReference type="Proteomes" id="UP000324611"/>
    </source>
</evidence>
<dbReference type="AlphaFoldDB" id="A0A5B2W4W8"/>
<dbReference type="InterPro" id="IPR036188">
    <property type="entry name" value="FAD/NAD-bd_sf"/>
</dbReference>
<accession>A0A5B2W4W8</accession>
<dbReference type="GO" id="GO:0005737">
    <property type="term" value="C:cytoplasm"/>
    <property type="evidence" value="ECO:0007669"/>
    <property type="project" value="TreeGrafter"/>
</dbReference>
<reference evidence="2 3" key="1">
    <citation type="submission" date="2019-09" db="EMBL/GenBank/DDBJ databases">
        <title>Chitinophaga ginsengihumi sp. nov., isolated from soil of ginseng rhizosphere.</title>
        <authorList>
            <person name="Lee J."/>
        </authorList>
    </citation>
    <scope>NUCLEOTIDE SEQUENCE [LARGE SCALE GENOMIC DNA]</scope>
    <source>
        <strain evidence="2 3">BN140078</strain>
    </source>
</reference>
<keyword evidence="3" id="KW-1185">Reference proteome</keyword>
<dbReference type="InterPro" id="IPR006076">
    <property type="entry name" value="FAD-dep_OxRdtase"/>
</dbReference>
<proteinExistence type="predicted"/>
<dbReference type="EMBL" id="VUOC01000001">
    <property type="protein sequence ID" value="KAA2245606.1"/>
    <property type="molecule type" value="Genomic_DNA"/>
</dbReference>
<sequence length="350" mass="39597">MDVDYLIAGQGIAGTLLSYSLLQAGQRVLVIDEYKPNSASRIAAGVINPVSGRRFEMAWMYEQLYPFAVQTYRQLEELLNVPVFKERDLWMALPSEQLRTAFNNKTTQGLASQYTHTADAALWDAWLHQPYGAAIVKGATVLLQHLLPAWRQYLDNKGALWQERLDPDLLQFGQQTPGLQYKGINARAIIFCEGAQIIHNPWFKHIPFLLNKGEVLKVRVPGLDTENIIKKSITMVPQEPETFWVGSTFVWDYPDEAPTPEKRAFLEDGLQQLLKVPYQVLDHQAGVRPSGKDRRPIMGLHPRYPALGLFNGLGTKGCSLAPYMADLLTRHLLQGAPLLPETDIKRYFNE</sequence>
<dbReference type="Pfam" id="PF01266">
    <property type="entry name" value="DAO"/>
    <property type="match status" value="1"/>
</dbReference>
<dbReference type="PANTHER" id="PTHR13847:SF261">
    <property type="entry name" value="FAD-DEPENDENT OXIDOREDUCTASE FAMILY PROTEIN"/>
    <property type="match status" value="1"/>
</dbReference>
<evidence type="ECO:0000259" key="1">
    <source>
        <dbReference type="Pfam" id="PF01266"/>
    </source>
</evidence>
<organism evidence="2 3">
    <name type="scientific">Chitinophaga agrisoli</name>
    <dbReference type="NCBI Taxonomy" id="2607653"/>
    <lineage>
        <taxon>Bacteria</taxon>
        <taxon>Pseudomonadati</taxon>
        <taxon>Bacteroidota</taxon>
        <taxon>Chitinophagia</taxon>
        <taxon>Chitinophagales</taxon>
        <taxon>Chitinophagaceae</taxon>
        <taxon>Chitinophaga</taxon>
    </lineage>
</organism>
<gene>
    <name evidence="2" type="ORF">F0L74_06520</name>
</gene>
<dbReference type="Gene3D" id="3.50.50.60">
    <property type="entry name" value="FAD/NAD(P)-binding domain"/>
    <property type="match status" value="1"/>
</dbReference>
<dbReference type="RefSeq" id="WP_149836996.1">
    <property type="nucleotide sequence ID" value="NZ_VUOC01000001.1"/>
</dbReference>
<dbReference type="Proteomes" id="UP000324611">
    <property type="component" value="Unassembled WGS sequence"/>
</dbReference>
<dbReference type="SUPFAM" id="SSF51971">
    <property type="entry name" value="Nucleotide-binding domain"/>
    <property type="match status" value="1"/>
</dbReference>
<comment type="caution">
    <text evidence="2">The sequence shown here is derived from an EMBL/GenBank/DDBJ whole genome shotgun (WGS) entry which is preliminary data.</text>
</comment>
<evidence type="ECO:0000313" key="2">
    <source>
        <dbReference type="EMBL" id="KAA2245606.1"/>
    </source>
</evidence>
<feature type="domain" description="FAD dependent oxidoreductase" evidence="1">
    <location>
        <begin position="4"/>
        <end position="329"/>
    </location>
</feature>
<protein>
    <submittedName>
        <fullName evidence="2">FAD-binding oxidoreductase</fullName>
    </submittedName>
</protein>